<dbReference type="AlphaFoldDB" id="A0A265DWH4"/>
<reference evidence="2 4" key="1">
    <citation type="submission" date="2011-10" db="EMBL/GenBank/DDBJ databases">
        <authorList>
            <person name="Quillaguamn J."/>
            <person name="Guzmn D."/>
            <person name="Balderrama-Subieta A."/>
            <person name="Cardona-Ortuo C."/>
            <person name="Guevara-Martnez M."/>
            <person name="Callisaya-Quispe N."/>
        </authorList>
    </citation>
    <scope>NUCLEOTIDE SEQUENCE [LARGE SCALE GENOMIC DNA]</scope>
    <source>
        <strain evidence="2 4">LC1</strain>
    </source>
</reference>
<feature type="chain" id="PRO_5044572005" evidence="1">
    <location>
        <begin position="24"/>
        <end position="87"/>
    </location>
</feature>
<keyword evidence="5" id="KW-1185">Reference proteome</keyword>
<reference evidence="3 5" key="2">
    <citation type="submission" date="2017-07" db="EMBL/GenBank/DDBJ databases">
        <title>Shotgun whole genome sequences of three halophilic bacterial isolates.</title>
        <authorList>
            <person name="Pozzo T."/>
            <person name="Higdon S.M."/>
            <person name="Quillaguaman J."/>
        </authorList>
    </citation>
    <scope>NUCLEOTIDE SEQUENCE [LARGE SCALE GENOMIC DNA]</scope>
    <source>
        <strain evidence="3 5">LC1</strain>
    </source>
</reference>
<protein>
    <submittedName>
        <fullName evidence="2">Uncharacterized protein</fullName>
    </submittedName>
</protein>
<sequence length="87" mass="9455">MNKTLTLAVSALCLTLIASNSFAFDKKVTVSAIVGTTAFGADASWRFHENQAVTSRYTDGLDLDTDFDVNGVNYNAEFETCRCFNAS</sequence>
<dbReference type="OrthoDB" id="517121at2"/>
<name>A0A265DWH4_9GAMM</name>
<keyword evidence="1" id="KW-0732">Signal</keyword>
<accession>A0A265DWH4</accession>
<dbReference type="STRING" id="1072583.KUC_0010"/>
<dbReference type="Proteomes" id="UP000005756">
    <property type="component" value="Unassembled WGS sequence"/>
</dbReference>
<dbReference type="Proteomes" id="UP000216538">
    <property type="component" value="Unassembled WGS sequence"/>
</dbReference>
<proteinExistence type="predicted"/>
<dbReference type="Gene3D" id="2.40.160.170">
    <property type="match status" value="1"/>
</dbReference>
<dbReference type="EMBL" id="NPEY01000008">
    <property type="protein sequence ID" value="OZT73681.1"/>
    <property type="molecule type" value="Genomic_DNA"/>
</dbReference>
<evidence type="ECO:0000256" key="1">
    <source>
        <dbReference type="SAM" id="SignalP"/>
    </source>
</evidence>
<organism evidence="2 4">
    <name type="scientific">Vreelandella boliviensis LC1</name>
    <dbReference type="NCBI Taxonomy" id="1072583"/>
    <lineage>
        <taxon>Bacteria</taxon>
        <taxon>Pseudomonadati</taxon>
        <taxon>Pseudomonadota</taxon>
        <taxon>Gammaproteobacteria</taxon>
        <taxon>Oceanospirillales</taxon>
        <taxon>Halomonadaceae</taxon>
        <taxon>Vreelandella</taxon>
    </lineage>
</organism>
<dbReference type="RefSeq" id="WP_007111002.1">
    <property type="nucleotide sequence ID" value="NZ_JH393257.1"/>
</dbReference>
<gene>
    <name evidence="3" type="ORF">CE457_11840</name>
    <name evidence="2" type="ORF">KUC_0010</name>
</gene>
<evidence type="ECO:0000313" key="3">
    <source>
        <dbReference type="EMBL" id="OZT73681.1"/>
    </source>
</evidence>
<feature type="signal peptide" evidence="1">
    <location>
        <begin position="1"/>
        <end position="23"/>
    </location>
</feature>
<evidence type="ECO:0000313" key="2">
    <source>
        <dbReference type="EMBL" id="EHJ93066.1"/>
    </source>
</evidence>
<evidence type="ECO:0000313" key="5">
    <source>
        <dbReference type="Proteomes" id="UP000216538"/>
    </source>
</evidence>
<evidence type="ECO:0000313" key="4">
    <source>
        <dbReference type="Proteomes" id="UP000005756"/>
    </source>
</evidence>
<dbReference type="EMBL" id="JH393257">
    <property type="protein sequence ID" value="EHJ93066.1"/>
    <property type="molecule type" value="Genomic_DNA"/>
</dbReference>